<feature type="domain" description="PDZ" evidence="4">
    <location>
        <begin position="43"/>
        <end position="132"/>
    </location>
</feature>
<dbReference type="GO" id="GO:0016323">
    <property type="term" value="C:basolateral plasma membrane"/>
    <property type="evidence" value="ECO:0007669"/>
    <property type="project" value="TreeGrafter"/>
</dbReference>
<dbReference type="SUPFAM" id="SSF50156">
    <property type="entry name" value="PDZ domain-like"/>
    <property type="match status" value="1"/>
</dbReference>
<keyword evidence="6" id="KW-1185">Reference proteome</keyword>
<keyword evidence="2" id="KW-0472">Membrane</keyword>
<feature type="region of interest" description="Disordered" evidence="3">
    <location>
        <begin position="133"/>
        <end position="152"/>
    </location>
</feature>
<dbReference type="OrthoDB" id="78824at2759"/>
<dbReference type="CDD" id="cd00136">
    <property type="entry name" value="PDZ_canonical"/>
    <property type="match status" value="1"/>
</dbReference>
<sequence length="152" mass="16275">MPGVTSSRSVTTPRTPPPVPASVRTPEALSESEDNRASPVWFEVELRKPSSSSGLGFSIAGGRDEDDQMNMSGIFITRVNPDGLAYQDGRILPGDQLMQVNGIDVSQLSHAEAVQVLRNAGEVVHLLLARYPQSAGSESGRSLESRSSKGKR</sequence>
<evidence type="ECO:0000256" key="1">
    <source>
        <dbReference type="ARBA" id="ARBA00004370"/>
    </source>
</evidence>
<feature type="compositionally biased region" description="Basic and acidic residues" evidence="3">
    <location>
        <begin position="141"/>
        <end position="152"/>
    </location>
</feature>
<accession>A0A183AMU4</accession>
<dbReference type="InterPro" id="IPR036034">
    <property type="entry name" value="PDZ_sf"/>
</dbReference>
<protein>
    <submittedName>
        <fullName evidence="7">PDZ domain-containing protein</fullName>
    </submittedName>
</protein>
<dbReference type="Proteomes" id="UP000272942">
    <property type="component" value="Unassembled WGS sequence"/>
</dbReference>
<dbReference type="GO" id="GO:0097120">
    <property type="term" value="P:receptor localization to synapse"/>
    <property type="evidence" value="ECO:0007669"/>
    <property type="project" value="TreeGrafter"/>
</dbReference>
<dbReference type="PROSITE" id="PS50106">
    <property type="entry name" value="PDZ"/>
    <property type="match status" value="1"/>
</dbReference>
<dbReference type="InterPro" id="IPR001478">
    <property type="entry name" value="PDZ"/>
</dbReference>
<proteinExistence type="predicted"/>
<evidence type="ECO:0000313" key="6">
    <source>
        <dbReference type="Proteomes" id="UP000272942"/>
    </source>
</evidence>
<evidence type="ECO:0000256" key="3">
    <source>
        <dbReference type="SAM" id="MobiDB-lite"/>
    </source>
</evidence>
<dbReference type="PANTHER" id="PTHR23119:SF51">
    <property type="entry name" value="DISKS LARGE 1 TUMOR SUPPRESSOR PROTEIN"/>
    <property type="match status" value="1"/>
</dbReference>
<feature type="compositionally biased region" description="Low complexity" evidence="3">
    <location>
        <begin position="1"/>
        <end position="13"/>
    </location>
</feature>
<dbReference type="PANTHER" id="PTHR23119">
    <property type="entry name" value="DISCS LARGE"/>
    <property type="match status" value="1"/>
</dbReference>
<dbReference type="GO" id="GO:0043113">
    <property type="term" value="P:receptor clustering"/>
    <property type="evidence" value="ECO:0007669"/>
    <property type="project" value="TreeGrafter"/>
</dbReference>
<organism evidence="7">
    <name type="scientific">Echinostoma caproni</name>
    <dbReference type="NCBI Taxonomy" id="27848"/>
    <lineage>
        <taxon>Eukaryota</taxon>
        <taxon>Metazoa</taxon>
        <taxon>Spiralia</taxon>
        <taxon>Lophotrochozoa</taxon>
        <taxon>Platyhelminthes</taxon>
        <taxon>Trematoda</taxon>
        <taxon>Digenea</taxon>
        <taxon>Plagiorchiida</taxon>
        <taxon>Echinostomata</taxon>
        <taxon>Echinostomatoidea</taxon>
        <taxon>Echinostomatidae</taxon>
        <taxon>Echinostoma</taxon>
    </lineage>
</organism>
<dbReference type="AlphaFoldDB" id="A0A183AMU4"/>
<dbReference type="GO" id="GO:0098609">
    <property type="term" value="P:cell-cell adhesion"/>
    <property type="evidence" value="ECO:0007669"/>
    <property type="project" value="TreeGrafter"/>
</dbReference>
<feature type="region of interest" description="Disordered" evidence="3">
    <location>
        <begin position="1"/>
        <end position="36"/>
    </location>
</feature>
<gene>
    <name evidence="5" type="ORF">ECPE_LOCUS8279</name>
</gene>
<comment type="subcellular location">
    <subcellularLocation>
        <location evidence="1">Membrane</location>
    </subcellularLocation>
</comment>
<evidence type="ECO:0000313" key="5">
    <source>
        <dbReference type="EMBL" id="VDP83155.1"/>
    </source>
</evidence>
<dbReference type="GO" id="GO:0045197">
    <property type="term" value="P:establishment or maintenance of epithelial cell apical/basal polarity"/>
    <property type="evidence" value="ECO:0007669"/>
    <property type="project" value="TreeGrafter"/>
</dbReference>
<dbReference type="GO" id="GO:0019901">
    <property type="term" value="F:protein kinase binding"/>
    <property type="evidence" value="ECO:0007669"/>
    <property type="project" value="TreeGrafter"/>
</dbReference>
<reference evidence="7" key="1">
    <citation type="submission" date="2016-06" db="UniProtKB">
        <authorList>
            <consortium name="WormBaseParasite"/>
        </authorList>
    </citation>
    <scope>IDENTIFICATION</scope>
</reference>
<reference evidence="5 6" key="2">
    <citation type="submission" date="2018-11" db="EMBL/GenBank/DDBJ databases">
        <authorList>
            <consortium name="Pathogen Informatics"/>
        </authorList>
    </citation>
    <scope>NUCLEOTIDE SEQUENCE [LARGE SCALE GENOMIC DNA]</scope>
    <source>
        <strain evidence="5 6">Egypt</strain>
    </source>
</reference>
<dbReference type="Pfam" id="PF00595">
    <property type="entry name" value="PDZ"/>
    <property type="match status" value="1"/>
</dbReference>
<dbReference type="GO" id="GO:0030054">
    <property type="term" value="C:cell junction"/>
    <property type="evidence" value="ECO:0007669"/>
    <property type="project" value="TreeGrafter"/>
</dbReference>
<evidence type="ECO:0000259" key="4">
    <source>
        <dbReference type="PROSITE" id="PS50106"/>
    </source>
</evidence>
<dbReference type="Gene3D" id="2.30.42.10">
    <property type="match status" value="1"/>
</dbReference>
<dbReference type="EMBL" id="UZAN01045762">
    <property type="protein sequence ID" value="VDP83155.1"/>
    <property type="molecule type" value="Genomic_DNA"/>
</dbReference>
<evidence type="ECO:0000256" key="2">
    <source>
        <dbReference type="ARBA" id="ARBA00023136"/>
    </source>
</evidence>
<dbReference type="SMART" id="SM00228">
    <property type="entry name" value="PDZ"/>
    <property type="match status" value="1"/>
</dbReference>
<name>A0A183AMU4_9TREM</name>
<dbReference type="InterPro" id="IPR050614">
    <property type="entry name" value="Synaptic_Scaffolding_LAP-MAGUK"/>
</dbReference>
<dbReference type="WBParaSite" id="ECPE_0000830501-mRNA-1">
    <property type="protein sequence ID" value="ECPE_0000830501-mRNA-1"/>
    <property type="gene ID" value="ECPE_0000830501"/>
</dbReference>
<evidence type="ECO:0000313" key="7">
    <source>
        <dbReference type="WBParaSite" id="ECPE_0000830501-mRNA-1"/>
    </source>
</evidence>